<reference evidence="1" key="1">
    <citation type="submission" date="2022-07" db="EMBL/GenBank/DDBJ databases">
        <title>Phylogenomic reconstructions and comparative analyses of Kickxellomycotina fungi.</title>
        <authorList>
            <person name="Reynolds N.K."/>
            <person name="Stajich J.E."/>
            <person name="Barry K."/>
            <person name="Grigoriev I.V."/>
            <person name="Crous P."/>
            <person name="Smith M.E."/>
        </authorList>
    </citation>
    <scope>NUCLEOTIDE SEQUENCE</scope>
    <source>
        <strain evidence="1">BCRC 34191</strain>
    </source>
</reference>
<comment type="caution">
    <text evidence="1">The sequence shown here is derived from an EMBL/GenBank/DDBJ whole genome shotgun (WGS) entry which is preliminary data.</text>
</comment>
<proteinExistence type="predicted"/>
<protein>
    <submittedName>
        <fullName evidence="1">Uncharacterized protein</fullName>
    </submittedName>
</protein>
<dbReference type="EMBL" id="JANBUK010003617">
    <property type="protein sequence ID" value="KAJ2766757.1"/>
    <property type="molecule type" value="Genomic_DNA"/>
</dbReference>
<accession>A0ACC1JT16</accession>
<sequence length="133" mass="14613">MPALNDDEDRIEISPFRHNSGGNAGLDESSNAAEMQLKYSSDREIDGGVSPKPELPTMASSQYFVRSRSNAASEEVRPEAKTDKVRSARAKATAEKLYSRRLSKSDMQWALGEDWDPEDSSSLSSLSDLDNAV</sequence>
<name>A0ACC1JT16_9FUNG</name>
<keyword evidence="2" id="KW-1185">Reference proteome</keyword>
<evidence type="ECO:0000313" key="1">
    <source>
        <dbReference type="EMBL" id="KAJ2766757.1"/>
    </source>
</evidence>
<organism evidence="1 2">
    <name type="scientific">Coemansia linderi</name>
    <dbReference type="NCBI Taxonomy" id="2663919"/>
    <lineage>
        <taxon>Eukaryota</taxon>
        <taxon>Fungi</taxon>
        <taxon>Fungi incertae sedis</taxon>
        <taxon>Zoopagomycota</taxon>
        <taxon>Kickxellomycotina</taxon>
        <taxon>Kickxellomycetes</taxon>
        <taxon>Kickxellales</taxon>
        <taxon>Kickxellaceae</taxon>
        <taxon>Coemansia</taxon>
    </lineage>
</organism>
<evidence type="ECO:0000313" key="2">
    <source>
        <dbReference type="Proteomes" id="UP001140066"/>
    </source>
</evidence>
<gene>
    <name evidence="1" type="ORF">GGI18_005939</name>
</gene>
<dbReference type="Proteomes" id="UP001140066">
    <property type="component" value="Unassembled WGS sequence"/>
</dbReference>